<evidence type="ECO:0000259" key="3">
    <source>
        <dbReference type="Pfam" id="PF13458"/>
    </source>
</evidence>
<sequence>MVAALALLIGACGSGGDSAGGSAEVGVSADTIRLAASQTLSGPGAASCAPSTDAAKLWFDKVNTDGGIAGRKIDFEVLDDGYDPARALANVRTFEKDKFAMVGACGSATAAAIYKTLSQKGIPFLFPTNGVSEVVKPASPGIFQVLPLYEDQTASMVRYGFEKSGKGSIFVVVNPLGAYQSAIDSAKKQATDLGGTFTNSAVATLGTTDYTPIALQIKQAKPDYVVMSMGGSDSAKFVNALVDQNAVPAKAILGTTASVAGSFLSSYNPGAASKIFFGSAIQLPAGKDADCTKLLAGTPAVDDPIALTGCASARAITTAITETKDLTRANLMKTIEGWQKKEVAPGILAELSFSSTDHIGISSLFIVQPQGRAFRTIATCPYGEDVQSQGACTAAA</sequence>
<comment type="caution">
    <text evidence="4">The sequence shown here is derived from an EMBL/GenBank/DDBJ whole genome shotgun (WGS) entry which is preliminary data.</text>
</comment>
<evidence type="ECO:0000256" key="2">
    <source>
        <dbReference type="ARBA" id="ARBA00022729"/>
    </source>
</evidence>
<keyword evidence="2" id="KW-0732">Signal</keyword>
<dbReference type="Proteomes" id="UP000655208">
    <property type="component" value="Unassembled WGS sequence"/>
</dbReference>
<keyword evidence="5" id="KW-1185">Reference proteome</keyword>
<evidence type="ECO:0000313" key="5">
    <source>
        <dbReference type="Proteomes" id="UP000655208"/>
    </source>
</evidence>
<name>A0A917SS32_9ACTN</name>
<accession>A0A917SS32</accession>
<dbReference type="Gene3D" id="3.40.50.2300">
    <property type="match status" value="2"/>
</dbReference>
<dbReference type="PANTHER" id="PTHR47235">
    <property type="entry name" value="BLR6548 PROTEIN"/>
    <property type="match status" value="1"/>
</dbReference>
<comment type="similarity">
    <text evidence="1">Belongs to the leucine-binding protein family.</text>
</comment>
<proteinExistence type="inferred from homology"/>
<reference evidence="4" key="1">
    <citation type="journal article" date="2014" name="Int. J. Syst. Evol. Microbiol.">
        <title>Complete genome sequence of Corynebacterium casei LMG S-19264T (=DSM 44701T), isolated from a smear-ripened cheese.</title>
        <authorList>
            <consortium name="US DOE Joint Genome Institute (JGI-PGF)"/>
            <person name="Walter F."/>
            <person name="Albersmeier A."/>
            <person name="Kalinowski J."/>
            <person name="Ruckert C."/>
        </authorList>
    </citation>
    <scope>NUCLEOTIDE SEQUENCE</scope>
    <source>
        <strain evidence="4">CGMCC 4.7308</strain>
    </source>
</reference>
<dbReference type="InterPro" id="IPR028081">
    <property type="entry name" value="Leu-bd"/>
</dbReference>
<feature type="domain" description="Leucine-binding protein" evidence="3">
    <location>
        <begin position="31"/>
        <end position="370"/>
    </location>
</feature>
<organism evidence="4 5">
    <name type="scientific">Nakamurella endophytica</name>
    <dbReference type="NCBI Taxonomy" id="1748367"/>
    <lineage>
        <taxon>Bacteria</taxon>
        <taxon>Bacillati</taxon>
        <taxon>Actinomycetota</taxon>
        <taxon>Actinomycetes</taxon>
        <taxon>Nakamurellales</taxon>
        <taxon>Nakamurellaceae</taxon>
        <taxon>Nakamurella</taxon>
    </lineage>
</organism>
<dbReference type="SUPFAM" id="SSF53822">
    <property type="entry name" value="Periplasmic binding protein-like I"/>
    <property type="match status" value="1"/>
</dbReference>
<gene>
    <name evidence="4" type="ORF">GCM10011594_13240</name>
</gene>
<evidence type="ECO:0000313" key="4">
    <source>
        <dbReference type="EMBL" id="GGL94783.1"/>
    </source>
</evidence>
<reference evidence="4" key="2">
    <citation type="submission" date="2020-09" db="EMBL/GenBank/DDBJ databases">
        <authorList>
            <person name="Sun Q."/>
            <person name="Zhou Y."/>
        </authorList>
    </citation>
    <scope>NUCLEOTIDE SEQUENCE</scope>
    <source>
        <strain evidence="4">CGMCC 4.7308</strain>
    </source>
</reference>
<evidence type="ECO:0000256" key="1">
    <source>
        <dbReference type="ARBA" id="ARBA00010062"/>
    </source>
</evidence>
<dbReference type="InterPro" id="IPR028082">
    <property type="entry name" value="Peripla_BP_I"/>
</dbReference>
<protein>
    <submittedName>
        <fullName evidence="4">Branched-chain amino acid ABC transporter substrate-binding protein</fullName>
    </submittedName>
</protein>
<dbReference type="PANTHER" id="PTHR47235:SF1">
    <property type="entry name" value="BLR6548 PROTEIN"/>
    <property type="match status" value="1"/>
</dbReference>
<dbReference type="Pfam" id="PF13458">
    <property type="entry name" value="Peripla_BP_6"/>
    <property type="match status" value="1"/>
</dbReference>
<dbReference type="EMBL" id="BMNA01000002">
    <property type="protein sequence ID" value="GGL94783.1"/>
    <property type="molecule type" value="Genomic_DNA"/>
</dbReference>
<dbReference type="AlphaFoldDB" id="A0A917SS32"/>